<feature type="domain" description="4Fe-4S ferredoxin-type" evidence="4">
    <location>
        <begin position="150"/>
        <end position="179"/>
    </location>
</feature>
<evidence type="ECO:0000256" key="1">
    <source>
        <dbReference type="ARBA" id="ARBA00022723"/>
    </source>
</evidence>
<dbReference type="PANTHER" id="PTHR42827:SF1">
    <property type="entry name" value="IRON-SULFUR CLUSTER-BINDING PROTEIN"/>
    <property type="match status" value="1"/>
</dbReference>
<dbReference type="Proteomes" id="UP000663499">
    <property type="component" value="Chromosome"/>
</dbReference>
<dbReference type="PANTHER" id="PTHR42827">
    <property type="entry name" value="IRON-SULFUR CLUSTER-BINDING PROTEIN-RELATED"/>
    <property type="match status" value="1"/>
</dbReference>
<keyword evidence="2" id="KW-0408">Iron</keyword>
<evidence type="ECO:0000313" key="6">
    <source>
        <dbReference type="Proteomes" id="UP000663499"/>
    </source>
</evidence>
<evidence type="ECO:0000313" key="5">
    <source>
        <dbReference type="EMBL" id="QSX08482.1"/>
    </source>
</evidence>
<feature type="domain" description="4Fe-4S ferredoxin-type" evidence="4">
    <location>
        <begin position="199"/>
        <end position="228"/>
    </location>
</feature>
<keyword evidence="3" id="KW-0411">Iron-sulfur</keyword>
<accession>A0A975AHI1</accession>
<proteinExistence type="predicted"/>
<dbReference type="InterPro" id="IPR017896">
    <property type="entry name" value="4Fe4S_Fe-S-bd"/>
</dbReference>
<evidence type="ECO:0000256" key="2">
    <source>
        <dbReference type="ARBA" id="ARBA00023004"/>
    </source>
</evidence>
<keyword evidence="1" id="KW-0479">Metal-binding</keyword>
<dbReference type="PROSITE" id="PS51379">
    <property type="entry name" value="4FE4S_FER_2"/>
    <property type="match status" value="2"/>
</dbReference>
<dbReference type="RefSeq" id="WP_207299823.1">
    <property type="nucleotide sequence ID" value="NZ_CP071444.1"/>
</dbReference>
<dbReference type="SUPFAM" id="SSF46548">
    <property type="entry name" value="alpha-helical ferredoxin"/>
    <property type="match status" value="1"/>
</dbReference>
<dbReference type="Gene3D" id="3.30.70.3270">
    <property type="match status" value="1"/>
</dbReference>
<protein>
    <submittedName>
        <fullName evidence="5">Epoxyqueuosine reductase</fullName>
    </submittedName>
</protein>
<dbReference type="KEGG" id="alka:J0B03_11965"/>
<dbReference type="PROSITE" id="PS00198">
    <property type="entry name" value="4FE4S_FER_1"/>
    <property type="match status" value="1"/>
</dbReference>
<sequence length="232" mass="25561">MKSLDGFLKQIGVVHSGYSKVEGLVPENWRDLHYALSVFYPLSKPILRDMGRGDGPTKTYFAQYRALNALINQTCLQIGMFLEEQGFEAVPVPASQTVSDGLDIRGIFSHRMAATLSGSGWIGKSGMFIHNNLGPGIRMGTVLTNKVLEVGEPIREGRCGNCRLCVVHCPAMAIEGVEWHAGLERNRLYDAKSCSDYMKEAYMHIGRGSVCGICMSVCPYNRIHEKGKGESI</sequence>
<dbReference type="GO" id="GO:0051536">
    <property type="term" value="F:iron-sulfur cluster binding"/>
    <property type="evidence" value="ECO:0007669"/>
    <property type="project" value="UniProtKB-KW"/>
</dbReference>
<reference evidence="5" key="1">
    <citation type="submission" date="2021-03" db="EMBL/GenBank/DDBJ databases">
        <title>Alkalibacter marinus sp. nov., isolated from tidal flat sediment.</title>
        <authorList>
            <person name="Namirimu T."/>
            <person name="Yang J.-A."/>
            <person name="Yang S.-H."/>
            <person name="Kim Y.-J."/>
            <person name="Kwon K.K."/>
        </authorList>
    </citation>
    <scope>NUCLEOTIDE SEQUENCE</scope>
    <source>
        <strain evidence="5">ES005</strain>
    </source>
</reference>
<dbReference type="AlphaFoldDB" id="A0A975AHI1"/>
<keyword evidence="6" id="KW-1185">Reference proteome</keyword>
<evidence type="ECO:0000256" key="3">
    <source>
        <dbReference type="ARBA" id="ARBA00023014"/>
    </source>
</evidence>
<name>A0A975AHI1_9FIRM</name>
<dbReference type="Pfam" id="PF13484">
    <property type="entry name" value="Fer4_16"/>
    <property type="match status" value="1"/>
</dbReference>
<evidence type="ECO:0000259" key="4">
    <source>
        <dbReference type="PROSITE" id="PS51379"/>
    </source>
</evidence>
<gene>
    <name evidence="5" type="ORF">J0B03_11965</name>
</gene>
<dbReference type="GO" id="GO:0046872">
    <property type="term" value="F:metal ion binding"/>
    <property type="evidence" value="ECO:0007669"/>
    <property type="project" value="UniProtKB-KW"/>
</dbReference>
<dbReference type="InterPro" id="IPR017900">
    <property type="entry name" value="4Fe4S_Fe_S_CS"/>
</dbReference>
<dbReference type="EMBL" id="CP071444">
    <property type="protein sequence ID" value="QSX08482.1"/>
    <property type="molecule type" value="Genomic_DNA"/>
</dbReference>
<organism evidence="5 6">
    <name type="scientific">Alkalibacter rhizosphaerae</name>
    <dbReference type="NCBI Taxonomy" id="2815577"/>
    <lineage>
        <taxon>Bacteria</taxon>
        <taxon>Bacillati</taxon>
        <taxon>Bacillota</taxon>
        <taxon>Clostridia</taxon>
        <taxon>Eubacteriales</taxon>
        <taxon>Eubacteriaceae</taxon>
        <taxon>Alkalibacter</taxon>
    </lineage>
</organism>